<dbReference type="AlphaFoldDB" id="A0A5B7IFM7"/>
<comment type="caution">
    <text evidence="2">The sequence shown here is derived from an EMBL/GenBank/DDBJ whole genome shotgun (WGS) entry which is preliminary data.</text>
</comment>
<organism evidence="2 3">
    <name type="scientific">Portunus trituberculatus</name>
    <name type="common">Swimming crab</name>
    <name type="synonym">Neptunus trituberculatus</name>
    <dbReference type="NCBI Taxonomy" id="210409"/>
    <lineage>
        <taxon>Eukaryota</taxon>
        <taxon>Metazoa</taxon>
        <taxon>Ecdysozoa</taxon>
        <taxon>Arthropoda</taxon>
        <taxon>Crustacea</taxon>
        <taxon>Multicrustacea</taxon>
        <taxon>Malacostraca</taxon>
        <taxon>Eumalacostraca</taxon>
        <taxon>Eucarida</taxon>
        <taxon>Decapoda</taxon>
        <taxon>Pleocyemata</taxon>
        <taxon>Brachyura</taxon>
        <taxon>Eubrachyura</taxon>
        <taxon>Portunoidea</taxon>
        <taxon>Portunidae</taxon>
        <taxon>Portuninae</taxon>
        <taxon>Portunus</taxon>
    </lineage>
</organism>
<protein>
    <submittedName>
        <fullName evidence="2">Uncharacterized protein</fullName>
    </submittedName>
</protein>
<feature type="compositionally biased region" description="Basic residues" evidence="1">
    <location>
        <begin position="44"/>
        <end position="66"/>
    </location>
</feature>
<evidence type="ECO:0000313" key="3">
    <source>
        <dbReference type="Proteomes" id="UP000324222"/>
    </source>
</evidence>
<gene>
    <name evidence="2" type="ORF">E2C01_074955</name>
</gene>
<reference evidence="2 3" key="1">
    <citation type="submission" date="2019-05" db="EMBL/GenBank/DDBJ databases">
        <title>Another draft genome of Portunus trituberculatus and its Hox gene families provides insights of decapod evolution.</title>
        <authorList>
            <person name="Jeong J.-H."/>
            <person name="Song I."/>
            <person name="Kim S."/>
            <person name="Choi T."/>
            <person name="Kim D."/>
            <person name="Ryu S."/>
            <person name="Kim W."/>
        </authorList>
    </citation>
    <scope>NUCLEOTIDE SEQUENCE [LARGE SCALE GENOMIC DNA]</scope>
    <source>
        <tissue evidence="2">Muscle</tissue>
    </source>
</reference>
<keyword evidence="3" id="KW-1185">Reference proteome</keyword>
<evidence type="ECO:0000256" key="1">
    <source>
        <dbReference type="SAM" id="MobiDB-lite"/>
    </source>
</evidence>
<evidence type="ECO:0000313" key="2">
    <source>
        <dbReference type="EMBL" id="MPC80377.1"/>
    </source>
</evidence>
<dbReference type="EMBL" id="VSRR010053831">
    <property type="protein sequence ID" value="MPC80377.1"/>
    <property type="molecule type" value="Genomic_DNA"/>
</dbReference>
<accession>A0A5B7IFM7</accession>
<dbReference type="Proteomes" id="UP000324222">
    <property type="component" value="Unassembled WGS sequence"/>
</dbReference>
<name>A0A5B7IFM7_PORTR</name>
<feature type="region of interest" description="Disordered" evidence="1">
    <location>
        <begin position="44"/>
        <end position="82"/>
    </location>
</feature>
<proteinExistence type="predicted"/>
<sequence>MDIINYVQERNYFVISETRDPSTQKTPVKDLLSSRATALWLKHVKAAHSSQHKKRRKNRRRRRQHHCLYYGPSFPTPPPPPVGQIGINLVMAQKQTK</sequence>